<accession>A0A8S4QMN6</accession>
<gene>
    <name evidence="3" type="primary">jg26695</name>
    <name evidence="3" type="ORF">PAEG_LOCUS4001</name>
</gene>
<evidence type="ECO:0000313" key="4">
    <source>
        <dbReference type="Proteomes" id="UP000838756"/>
    </source>
</evidence>
<organism evidence="3 4">
    <name type="scientific">Pararge aegeria aegeria</name>
    <dbReference type="NCBI Taxonomy" id="348720"/>
    <lineage>
        <taxon>Eukaryota</taxon>
        <taxon>Metazoa</taxon>
        <taxon>Ecdysozoa</taxon>
        <taxon>Arthropoda</taxon>
        <taxon>Hexapoda</taxon>
        <taxon>Insecta</taxon>
        <taxon>Pterygota</taxon>
        <taxon>Neoptera</taxon>
        <taxon>Endopterygota</taxon>
        <taxon>Lepidoptera</taxon>
        <taxon>Glossata</taxon>
        <taxon>Ditrysia</taxon>
        <taxon>Papilionoidea</taxon>
        <taxon>Nymphalidae</taxon>
        <taxon>Satyrinae</taxon>
        <taxon>Satyrini</taxon>
        <taxon>Parargina</taxon>
        <taxon>Pararge</taxon>
    </lineage>
</organism>
<keyword evidence="4" id="KW-1185">Reference proteome</keyword>
<feature type="compositionally biased region" description="Low complexity" evidence="2">
    <location>
        <begin position="120"/>
        <end position="139"/>
    </location>
</feature>
<dbReference type="EMBL" id="CAKXAJ010013375">
    <property type="protein sequence ID" value="CAH2215922.1"/>
    <property type="molecule type" value="Genomic_DNA"/>
</dbReference>
<dbReference type="Gene3D" id="2.30.29.30">
    <property type="entry name" value="Pleckstrin-homology domain (PH domain)/Phosphotyrosine-binding domain (PTB)"/>
    <property type="match status" value="1"/>
</dbReference>
<keyword evidence="1" id="KW-0677">Repeat</keyword>
<evidence type="ECO:0000256" key="2">
    <source>
        <dbReference type="SAM" id="MobiDB-lite"/>
    </source>
</evidence>
<feature type="compositionally biased region" description="Polar residues" evidence="2">
    <location>
        <begin position="102"/>
        <end position="111"/>
    </location>
</feature>
<reference evidence="3" key="1">
    <citation type="submission" date="2022-03" db="EMBL/GenBank/DDBJ databases">
        <authorList>
            <person name="Lindestad O."/>
        </authorList>
    </citation>
    <scope>NUCLEOTIDE SEQUENCE</scope>
</reference>
<sequence length="152" mass="16701">MINFCLHFQIKQPDLSMAWLAVSEEGVTVLELASMSVIGRYALNSIGLFGGLQDDLMMLIDAEDASPVHKMLISLNKPKMVELTHLIADYKNAILRTGGTGTPQMNSLTRNGSHRSVRKLPSTLPHSTPSTLPHPLTTSHHPHHHNTLNSHA</sequence>
<evidence type="ECO:0000256" key="1">
    <source>
        <dbReference type="ARBA" id="ARBA00022737"/>
    </source>
</evidence>
<dbReference type="Proteomes" id="UP000838756">
    <property type="component" value="Unassembled WGS sequence"/>
</dbReference>
<feature type="region of interest" description="Disordered" evidence="2">
    <location>
        <begin position="99"/>
        <end position="152"/>
    </location>
</feature>
<comment type="caution">
    <text evidence="3">The sequence shown here is derived from an EMBL/GenBank/DDBJ whole genome shotgun (WGS) entry which is preliminary data.</text>
</comment>
<dbReference type="InterPro" id="IPR011993">
    <property type="entry name" value="PH-like_dom_sf"/>
</dbReference>
<name>A0A8S4QMN6_9NEOP</name>
<proteinExistence type="predicted"/>
<feature type="non-terminal residue" evidence="3">
    <location>
        <position position="1"/>
    </location>
</feature>
<protein>
    <submittedName>
        <fullName evidence="3">Jg26695 protein</fullName>
    </submittedName>
</protein>
<dbReference type="PANTHER" id="PTHR22903">
    <property type="entry name" value="PLEKHH PROTEIN"/>
    <property type="match status" value="1"/>
</dbReference>
<dbReference type="AlphaFoldDB" id="A0A8S4QMN6"/>
<dbReference type="PANTHER" id="PTHR22903:SF8">
    <property type="entry name" value="MAX-1A"/>
    <property type="match status" value="1"/>
</dbReference>
<dbReference type="OrthoDB" id="6285196at2759"/>
<evidence type="ECO:0000313" key="3">
    <source>
        <dbReference type="EMBL" id="CAH2215922.1"/>
    </source>
</evidence>